<dbReference type="Pfam" id="PF10135">
    <property type="entry name" value="Rod-binding"/>
    <property type="match status" value="1"/>
</dbReference>
<name>A0A4R2U4X3_9FIRM</name>
<evidence type="ECO:0000259" key="1">
    <source>
        <dbReference type="Pfam" id="PF10135"/>
    </source>
</evidence>
<dbReference type="AlphaFoldDB" id="A0A4R2U4X3"/>
<accession>A0A4R2U4X3</accession>
<dbReference type="EMBL" id="SLYC01000013">
    <property type="protein sequence ID" value="TCQ02743.1"/>
    <property type="molecule type" value="Genomic_DNA"/>
</dbReference>
<dbReference type="PRINTS" id="PR01002">
    <property type="entry name" value="FLGFLGJ"/>
</dbReference>
<sequence length="104" mass="12248">MKINEMFGQHIIKEPTDKLNREIKSDDEKKMMQACKDFEAIFVNLMLKQMRSTISHSDLVEKSYAREIFESMQDEKLAEEMTKGQGVGLAQQLYKQLSRNMRKE</sequence>
<proteinExistence type="predicted"/>
<dbReference type="InterPro" id="IPR019301">
    <property type="entry name" value="Flagellar_prot_FlgJ_N"/>
</dbReference>
<keyword evidence="2" id="KW-0966">Cell projection</keyword>
<protein>
    <submittedName>
        <fullName evidence="2">Flagellar protein FlgJ</fullName>
    </submittedName>
</protein>
<organism evidence="2 3">
    <name type="scientific">Serpentinicella alkaliphila</name>
    <dbReference type="NCBI Taxonomy" id="1734049"/>
    <lineage>
        <taxon>Bacteria</taxon>
        <taxon>Bacillati</taxon>
        <taxon>Bacillota</taxon>
        <taxon>Clostridia</taxon>
        <taxon>Peptostreptococcales</taxon>
        <taxon>Natronincolaceae</taxon>
        <taxon>Serpentinicella</taxon>
    </lineage>
</organism>
<feature type="domain" description="Flagellar protein FlgJ N-terminal" evidence="1">
    <location>
        <begin position="48"/>
        <end position="96"/>
    </location>
</feature>
<dbReference type="Proteomes" id="UP000295504">
    <property type="component" value="Unassembled WGS sequence"/>
</dbReference>
<comment type="caution">
    <text evidence="2">The sequence shown here is derived from an EMBL/GenBank/DDBJ whole genome shotgun (WGS) entry which is preliminary data.</text>
</comment>
<keyword evidence="2" id="KW-0969">Cilium</keyword>
<evidence type="ECO:0000313" key="2">
    <source>
        <dbReference type="EMBL" id="TCQ02743.1"/>
    </source>
</evidence>
<reference evidence="2 3" key="1">
    <citation type="submission" date="2019-03" db="EMBL/GenBank/DDBJ databases">
        <title>Genomic Encyclopedia of Type Strains, Phase IV (KMG-IV): sequencing the most valuable type-strain genomes for metagenomic binning, comparative biology and taxonomic classification.</title>
        <authorList>
            <person name="Goeker M."/>
        </authorList>
    </citation>
    <scope>NUCLEOTIDE SEQUENCE [LARGE SCALE GENOMIC DNA]</scope>
    <source>
        <strain evidence="2 3">DSM 100013</strain>
    </source>
</reference>
<keyword evidence="2" id="KW-0282">Flagellum</keyword>
<dbReference type="RefSeq" id="WP_132848277.1">
    <property type="nucleotide sequence ID" value="NZ_CP058648.1"/>
</dbReference>
<gene>
    <name evidence="2" type="ORF">EDD79_101324</name>
</gene>
<dbReference type="OrthoDB" id="9796740at2"/>
<evidence type="ECO:0000313" key="3">
    <source>
        <dbReference type="Proteomes" id="UP000295504"/>
    </source>
</evidence>
<keyword evidence="3" id="KW-1185">Reference proteome</keyword>